<evidence type="ECO:0000256" key="3">
    <source>
        <dbReference type="PIRNR" id="PIRNR036490"/>
    </source>
</evidence>
<dbReference type="Gene3D" id="3.40.309.10">
    <property type="entry name" value="Aldehyde Dehydrogenase, Chain A, domain 2"/>
    <property type="match status" value="1"/>
</dbReference>
<evidence type="ECO:0000256" key="2">
    <source>
        <dbReference type="ARBA" id="ARBA00023002"/>
    </source>
</evidence>
<dbReference type="PROSITE" id="PS00687">
    <property type="entry name" value="ALDEHYDE_DEHYDR_GLU"/>
    <property type="match status" value="1"/>
</dbReference>
<sequence>MTVKDIFETMDYGPAPESTSEVMAWIAKYDGKFGQFINGEFTPHHDGFESRNPATGDILALVTQASSDDVDAAVTAATKAQKKWARTSGHERAKVLYAIARLLQKHSRLFAVLETMDNGKPIRESRDIDIPLVQRHFYYHAGMAQLMESELPDAEPIGVCGQIIPWNFPLLMLAWKIAPAIATGNACVLKPAEYTSLTALLFAEICVQAGLPKGVVNIVTGNGAVGEMIVTHEDIDKIAFTGSTAVGRRIREATAGSGKALTLELGGKSPYIVFDDADIDSAVEGLVDAIWFNQGQVCCAGSRLLVQEGIAEEFYAKLKARMDGLRMGDPLDKCIDIGALVDPVQHATVTDMVAKGGHEGEVYHAKCKLPNQGCYYPPTLITGLHSAAYLMQEEIFGPVLVSTTFRTPAEAVQLANNTRYGLAASVWSENVNLALDIAPKLVAGIVWVNATNLFDAAAGFGGVRESGFGREGGWEGLSAYTRPKIASKPLHPVAPVSAPKDAQITGLDRTAKMYIGGKQARPDSGYSTAIWSPKGKLLGHVGQGSRKDIRNAVEAAHAAKGWGKTTGHLRAQILYYIAENLSARGDEFAHRLNQMSGKTGGRKEVDATLSRLFTYAAWADKYDGQAHGVPIRGIALAMKEPVGVIGALCPDEAPLLGLISVMAPAIALGNTCVLAASQAAPLAATDFYQVLDTSDVPAGVVNILTGDHADLAGPMAGHLDVDAVWSFSSTDLSAQIEHASAGNLKRTWVNDAHARDWFGKDGEGREFLQQATEVKNIWVPYGE</sequence>
<feature type="domain" description="Aldehyde dehydrogenase" evidence="6">
    <location>
        <begin position="534"/>
        <end position="748"/>
    </location>
</feature>
<evidence type="ECO:0000313" key="8">
    <source>
        <dbReference type="Proteomes" id="UP000261704"/>
    </source>
</evidence>
<dbReference type="InterPro" id="IPR016162">
    <property type="entry name" value="Ald_DH_N"/>
</dbReference>
<dbReference type="Proteomes" id="UP000261704">
    <property type="component" value="Chromosome"/>
</dbReference>
<accession>A0A347UJM7</accession>
<name>A0A347UJM7_9RHOB</name>
<dbReference type="InterPro" id="IPR016161">
    <property type="entry name" value="Ald_DH/histidinol_DH"/>
</dbReference>
<dbReference type="Gene3D" id="3.40.605.10">
    <property type="entry name" value="Aldehyde Dehydrogenase, Chain A, domain 1"/>
    <property type="match status" value="2"/>
</dbReference>
<feature type="domain" description="Aldehyde dehydrogenase" evidence="6">
    <location>
        <begin position="47"/>
        <end position="484"/>
    </location>
</feature>
<dbReference type="GO" id="GO:0016620">
    <property type="term" value="F:oxidoreductase activity, acting on the aldehyde or oxo group of donors, NAD or NADP as acceptor"/>
    <property type="evidence" value="ECO:0007669"/>
    <property type="project" value="UniProtKB-UniRule"/>
</dbReference>
<dbReference type="EMBL" id="CP032125">
    <property type="protein sequence ID" value="AXX99055.1"/>
    <property type="molecule type" value="Genomic_DNA"/>
</dbReference>
<dbReference type="SUPFAM" id="SSF53720">
    <property type="entry name" value="ALDH-like"/>
    <property type="match status" value="2"/>
</dbReference>
<evidence type="ECO:0000256" key="4">
    <source>
        <dbReference type="PROSITE-ProRule" id="PRU10007"/>
    </source>
</evidence>
<protein>
    <submittedName>
        <fullName evidence="7">Aldehyde dehydrogenase family protein</fullName>
    </submittedName>
</protein>
<dbReference type="OrthoDB" id="9812625at2"/>
<dbReference type="CDD" id="cd07111">
    <property type="entry name" value="ALDH_F16"/>
    <property type="match status" value="1"/>
</dbReference>
<dbReference type="FunFam" id="3.40.309.10:FF:000012">
    <property type="entry name" value="Betaine aldehyde dehydrogenase"/>
    <property type="match status" value="1"/>
</dbReference>
<organism evidence="7 8">
    <name type="scientific">Profundibacter amoris</name>
    <dbReference type="NCBI Taxonomy" id="2171755"/>
    <lineage>
        <taxon>Bacteria</taxon>
        <taxon>Pseudomonadati</taxon>
        <taxon>Pseudomonadota</taxon>
        <taxon>Alphaproteobacteria</taxon>
        <taxon>Rhodobacterales</taxon>
        <taxon>Paracoccaceae</taxon>
        <taxon>Profundibacter</taxon>
    </lineage>
</organism>
<dbReference type="Pfam" id="PF00171">
    <property type="entry name" value="Aldedh"/>
    <property type="match status" value="2"/>
</dbReference>
<evidence type="ECO:0000256" key="5">
    <source>
        <dbReference type="RuleBase" id="RU003345"/>
    </source>
</evidence>
<evidence type="ECO:0000256" key="1">
    <source>
        <dbReference type="ARBA" id="ARBA00009986"/>
    </source>
</evidence>
<keyword evidence="8" id="KW-1185">Reference proteome</keyword>
<dbReference type="RefSeq" id="WP_118943708.1">
    <property type="nucleotide sequence ID" value="NZ_CP032125.1"/>
</dbReference>
<dbReference type="FunFam" id="3.40.605.10:FF:000007">
    <property type="entry name" value="NAD/NADP-dependent betaine aldehyde dehydrogenase"/>
    <property type="match status" value="1"/>
</dbReference>
<reference evidence="7 8" key="1">
    <citation type="submission" date="2018-09" db="EMBL/GenBank/DDBJ databases">
        <title>Profundibacter amoris BAR1 gen. nov., sp. nov., a new member of the Roseobacter clade isolated at Lokis Castle Vent Field on the Arctic Mid-Oceanic Ridge.</title>
        <authorList>
            <person name="Le Moine Bauer S."/>
            <person name="Sjoeberg A.G."/>
            <person name="L'Haridon S."/>
            <person name="Stokke R."/>
            <person name="Roalkvam I."/>
            <person name="Steen I.H."/>
            <person name="Dahle H."/>
        </authorList>
    </citation>
    <scope>NUCLEOTIDE SEQUENCE [LARGE SCALE GENOMIC DNA]</scope>
    <source>
        <strain evidence="7 8">BAR1</strain>
    </source>
</reference>
<dbReference type="InterPro" id="IPR029510">
    <property type="entry name" value="Ald_DH_CS_GLU"/>
</dbReference>
<keyword evidence="2 5" id="KW-0560">Oxidoreductase</keyword>
<proteinExistence type="inferred from homology"/>
<evidence type="ECO:0000313" key="7">
    <source>
        <dbReference type="EMBL" id="AXX99055.1"/>
    </source>
</evidence>
<comment type="similarity">
    <text evidence="1 3 5">Belongs to the aldehyde dehydrogenase family.</text>
</comment>
<dbReference type="InterPro" id="IPR015590">
    <property type="entry name" value="Aldehyde_DH_dom"/>
</dbReference>
<dbReference type="KEGG" id="pamo:BAR1_14620"/>
<dbReference type="InterPro" id="IPR011408">
    <property type="entry name" value="Aldehyde_DH"/>
</dbReference>
<evidence type="ECO:0000259" key="6">
    <source>
        <dbReference type="Pfam" id="PF00171"/>
    </source>
</evidence>
<gene>
    <name evidence="7" type="ORF">BAR1_14620</name>
</gene>
<dbReference type="AlphaFoldDB" id="A0A347UJM7"/>
<dbReference type="PANTHER" id="PTHR11699">
    <property type="entry name" value="ALDEHYDE DEHYDROGENASE-RELATED"/>
    <property type="match status" value="1"/>
</dbReference>
<feature type="active site" evidence="4">
    <location>
        <position position="264"/>
    </location>
</feature>
<dbReference type="InterPro" id="IPR016163">
    <property type="entry name" value="Ald_DH_C"/>
</dbReference>
<dbReference type="PIRSF" id="PIRSF036490">
    <property type="entry name" value="Aldedh_dupl"/>
    <property type="match status" value="1"/>
</dbReference>